<dbReference type="InterPro" id="IPR003607">
    <property type="entry name" value="HD/PDEase_dom"/>
</dbReference>
<protein>
    <submittedName>
        <fullName evidence="2">HD domain-containing protein</fullName>
    </submittedName>
</protein>
<evidence type="ECO:0000313" key="2">
    <source>
        <dbReference type="EMBL" id="QOV20844.1"/>
    </source>
</evidence>
<organism evidence="2 3">
    <name type="scientific">Blautia liquoris</name>
    <dbReference type="NCBI Taxonomy" id="2779518"/>
    <lineage>
        <taxon>Bacteria</taxon>
        <taxon>Bacillati</taxon>
        <taxon>Bacillota</taxon>
        <taxon>Clostridia</taxon>
        <taxon>Lachnospirales</taxon>
        <taxon>Lachnospiraceae</taxon>
        <taxon>Blautia</taxon>
    </lineage>
</organism>
<dbReference type="Gene3D" id="1.10.3210.10">
    <property type="entry name" value="Hypothetical protein af1432"/>
    <property type="match status" value="1"/>
</dbReference>
<dbReference type="EMBL" id="CP063304">
    <property type="protein sequence ID" value="QOV20844.1"/>
    <property type="molecule type" value="Genomic_DNA"/>
</dbReference>
<reference evidence="2 3" key="1">
    <citation type="submission" date="2020-10" db="EMBL/GenBank/DDBJ databases">
        <title>Blautia liquoris sp.nov., isolated from the mud in a fermentation cellar used for the production of Chinese strong-flavoured liquor.</title>
        <authorList>
            <person name="Lu L."/>
        </authorList>
    </citation>
    <scope>NUCLEOTIDE SEQUENCE [LARGE SCALE GENOMIC DNA]</scope>
    <source>
        <strain evidence="2 3">LZLJ-3</strain>
    </source>
</reference>
<dbReference type="AlphaFoldDB" id="A0A7M2RLG4"/>
<accession>A0A7M2RLG4</accession>
<dbReference type="Pfam" id="PF13487">
    <property type="entry name" value="HD_5"/>
    <property type="match status" value="1"/>
</dbReference>
<dbReference type="PROSITE" id="PS51832">
    <property type="entry name" value="HD_GYP"/>
    <property type="match status" value="1"/>
</dbReference>
<dbReference type="SMART" id="SM00471">
    <property type="entry name" value="HDc"/>
    <property type="match status" value="1"/>
</dbReference>
<evidence type="ECO:0000259" key="1">
    <source>
        <dbReference type="PROSITE" id="PS51832"/>
    </source>
</evidence>
<keyword evidence="3" id="KW-1185">Reference proteome</keyword>
<dbReference type="InterPro" id="IPR006675">
    <property type="entry name" value="HDIG_dom"/>
</dbReference>
<dbReference type="NCBIfam" id="TIGR00277">
    <property type="entry name" value="HDIG"/>
    <property type="match status" value="1"/>
</dbReference>
<dbReference type="PANTHER" id="PTHR43155:SF2">
    <property type="entry name" value="CYCLIC DI-GMP PHOSPHODIESTERASE PA4108"/>
    <property type="match status" value="1"/>
</dbReference>
<dbReference type="Proteomes" id="UP000593601">
    <property type="component" value="Chromosome"/>
</dbReference>
<dbReference type="KEGG" id="bliq:INP51_08000"/>
<dbReference type="CDD" id="cd00077">
    <property type="entry name" value="HDc"/>
    <property type="match status" value="1"/>
</dbReference>
<dbReference type="RefSeq" id="WP_193737158.1">
    <property type="nucleotide sequence ID" value="NZ_CP063304.1"/>
</dbReference>
<dbReference type="SUPFAM" id="SSF109604">
    <property type="entry name" value="HD-domain/PDEase-like"/>
    <property type="match status" value="1"/>
</dbReference>
<gene>
    <name evidence="2" type="ORF">INP51_08000</name>
</gene>
<evidence type="ECO:0000313" key="3">
    <source>
        <dbReference type="Proteomes" id="UP000593601"/>
    </source>
</evidence>
<name>A0A7M2RLG4_9FIRM</name>
<dbReference type="PANTHER" id="PTHR43155">
    <property type="entry name" value="CYCLIC DI-GMP PHOSPHODIESTERASE PA4108-RELATED"/>
    <property type="match status" value="1"/>
</dbReference>
<proteinExistence type="predicted"/>
<dbReference type="InterPro" id="IPR037522">
    <property type="entry name" value="HD_GYP_dom"/>
</dbReference>
<feature type="domain" description="HD-GYP" evidence="1">
    <location>
        <begin position="9"/>
        <end position="201"/>
    </location>
</feature>
<sequence>MKCLNEKKPESRKYQHSKYRRNMLQYSLTEQISHGCEVSNLAYDVAEKLGYSNSNCQELAVAGFLHDIGKIVLEKEIDDQPLVVEEMKIVRMHPVEGYKVVERQGYSDFISQCVLHHHENYDGSGYPDHLFGDEIPYGARILRVCDVYCALTSDRPYRKAFDPETAVKFMVEDIRNFDIQIFLAFQRVIHENNRKRVILGDLAVDERGDFK</sequence>